<dbReference type="InterPro" id="IPR021401">
    <property type="entry name" value="DUF3040"/>
</dbReference>
<reference evidence="2 3" key="1">
    <citation type="submission" date="2020-10" db="EMBL/GenBank/DDBJ databases">
        <title>Connecting structure to function with the recovery of over 1000 high-quality activated sludge metagenome-assembled genomes encoding full-length rRNA genes using long-read sequencing.</title>
        <authorList>
            <person name="Singleton C.M."/>
            <person name="Petriglieri F."/>
            <person name="Kristensen J.M."/>
            <person name="Kirkegaard R.H."/>
            <person name="Michaelsen T.Y."/>
            <person name="Andersen M.H."/>
            <person name="Karst S.M."/>
            <person name="Dueholm M.S."/>
            <person name="Nielsen P.H."/>
            <person name="Albertsen M."/>
        </authorList>
    </citation>
    <scope>NUCLEOTIDE SEQUENCE [LARGE SCALE GENOMIC DNA]</scope>
    <source>
        <strain evidence="2">Lyne_18-Q3-R50-59_MAXAC.006</strain>
    </source>
</reference>
<feature type="transmembrane region" description="Helical" evidence="1">
    <location>
        <begin position="42"/>
        <end position="60"/>
    </location>
</feature>
<dbReference type="Pfam" id="PF11239">
    <property type="entry name" value="DUF3040"/>
    <property type="match status" value="1"/>
</dbReference>
<dbReference type="Proteomes" id="UP000727993">
    <property type="component" value="Unassembled WGS sequence"/>
</dbReference>
<proteinExistence type="predicted"/>
<dbReference type="AlphaFoldDB" id="A0A936NFR0"/>
<evidence type="ECO:0000313" key="3">
    <source>
        <dbReference type="Proteomes" id="UP000727993"/>
    </source>
</evidence>
<comment type="caution">
    <text evidence="2">The sequence shown here is derived from an EMBL/GenBank/DDBJ whole genome shotgun (WGS) entry which is preliminary data.</text>
</comment>
<keyword evidence="1" id="KW-0812">Transmembrane</keyword>
<sequence length="121" mass="13178">MPLSEDEQRILREIEDRLYESDPALANEVRTRTVHTAVLRRIRLAAVGMVVSLALTIFLLSVHFLLAFVGFLVTFALGAVIESGIRQLGQDGMGELFSQVTGFTGVRRPEASTSADAGDDS</sequence>
<evidence type="ECO:0000256" key="1">
    <source>
        <dbReference type="SAM" id="Phobius"/>
    </source>
</evidence>
<name>A0A936NFR0_9ACTN</name>
<dbReference type="EMBL" id="JADJZA010000008">
    <property type="protein sequence ID" value="MBK9298132.1"/>
    <property type="molecule type" value="Genomic_DNA"/>
</dbReference>
<evidence type="ECO:0000313" key="2">
    <source>
        <dbReference type="EMBL" id="MBK9298132.1"/>
    </source>
</evidence>
<gene>
    <name evidence="2" type="ORF">IPN02_15115</name>
</gene>
<keyword evidence="1" id="KW-1133">Transmembrane helix</keyword>
<protein>
    <submittedName>
        <fullName evidence="2">DUF3040 domain-containing protein</fullName>
    </submittedName>
</protein>
<keyword evidence="1" id="KW-0472">Membrane</keyword>
<organism evidence="2 3">
    <name type="scientific">Candidatus Neomicrothrix subdominans</name>
    <dbReference type="NCBI Taxonomy" id="2954438"/>
    <lineage>
        <taxon>Bacteria</taxon>
        <taxon>Bacillati</taxon>
        <taxon>Actinomycetota</taxon>
        <taxon>Acidimicrobiia</taxon>
        <taxon>Acidimicrobiales</taxon>
        <taxon>Microthrixaceae</taxon>
        <taxon>Candidatus Neomicrothrix</taxon>
    </lineage>
</organism>
<accession>A0A936NFR0</accession>